<evidence type="ECO:0000256" key="1">
    <source>
        <dbReference type="SAM" id="MobiDB-lite"/>
    </source>
</evidence>
<evidence type="ECO:0000313" key="4">
    <source>
        <dbReference type="EMBL" id="MXO97095.1"/>
    </source>
</evidence>
<accession>A0A6I4TM66</accession>
<dbReference type="OrthoDB" id="7314861at2"/>
<dbReference type="Gene3D" id="3.90.226.10">
    <property type="entry name" value="2-enoyl-CoA Hydratase, Chain A, domain 1"/>
    <property type="match status" value="1"/>
</dbReference>
<dbReference type="EMBL" id="WTYI01000001">
    <property type="protein sequence ID" value="MXO97095.1"/>
    <property type="molecule type" value="Genomic_DNA"/>
</dbReference>
<feature type="region of interest" description="Disordered" evidence="1">
    <location>
        <begin position="104"/>
        <end position="124"/>
    </location>
</feature>
<name>A0A6I4TM66_9SPHN</name>
<dbReference type="GO" id="GO:0007165">
    <property type="term" value="P:signal transduction"/>
    <property type="evidence" value="ECO:0007669"/>
    <property type="project" value="TreeGrafter"/>
</dbReference>
<keyword evidence="5" id="KW-1185">Reference proteome</keyword>
<reference evidence="4 5" key="1">
    <citation type="submission" date="2019-12" db="EMBL/GenBank/DDBJ databases">
        <title>Genomic-based taxomic classification of the family Erythrobacteraceae.</title>
        <authorList>
            <person name="Xu L."/>
        </authorList>
    </citation>
    <scope>NUCLEOTIDE SEQUENCE [LARGE SCALE GENOMIC DNA]</scope>
    <source>
        <strain evidence="4 5">JCM 12189</strain>
    </source>
</reference>
<dbReference type="GO" id="GO:0004175">
    <property type="term" value="F:endopeptidase activity"/>
    <property type="evidence" value="ECO:0007669"/>
    <property type="project" value="TreeGrafter"/>
</dbReference>
<comment type="caution">
    <text evidence="4">The sequence shown here is derived from an EMBL/GenBank/DDBJ whole genome shotgun (WGS) entry which is preliminary data.</text>
</comment>
<feature type="domain" description="Tail specific protease" evidence="3">
    <location>
        <begin position="131"/>
        <end position="315"/>
    </location>
</feature>
<feature type="signal peptide" evidence="2">
    <location>
        <begin position="1"/>
        <end position="27"/>
    </location>
</feature>
<dbReference type="AlphaFoldDB" id="A0A6I4TM66"/>
<feature type="chain" id="PRO_5026316620" description="Tail specific protease domain-containing protein" evidence="2">
    <location>
        <begin position="28"/>
        <end position="342"/>
    </location>
</feature>
<dbReference type="GO" id="GO:0030288">
    <property type="term" value="C:outer membrane-bounded periplasmic space"/>
    <property type="evidence" value="ECO:0007669"/>
    <property type="project" value="TreeGrafter"/>
</dbReference>
<dbReference type="GO" id="GO:0008236">
    <property type="term" value="F:serine-type peptidase activity"/>
    <property type="evidence" value="ECO:0007669"/>
    <property type="project" value="InterPro"/>
</dbReference>
<dbReference type="RefSeq" id="WP_160596083.1">
    <property type="nucleotide sequence ID" value="NZ_WTYI01000001.1"/>
</dbReference>
<proteinExistence type="predicted"/>
<gene>
    <name evidence="4" type="ORF">GRI34_11775</name>
</gene>
<sequence>MSLRKLSTCLSLAATCAALALATPVAAQEDAAPPEPETPAAYVEHALDLLQRFHMNREQVDWDAMRDAVTVLSAHAQTPRDTHSALRAAVVAMGDNHGYLYVPRPRQQASGQPGKEAAAPPMPEGEALDGDIGYLMLPRLTTVGGNEKVGTQYRELLVQTLEGLDSSARCGWVIDLRKNGGGNMWPMLNGLDPLLGDGPFGFFVGIEGRAAWVRTQDAIASQGGGEVDSGEPQYALANATAPVAVLFGPRTASTGEMVAVAFAGRESSRSFGARSANYTTAVRPFELSDGAVLGVTSSKVAYRDGTLIEGPLVPDEMVEGDALEAALEWLQGQCAVSGASEK</sequence>
<dbReference type="InterPro" id="IPR029045">
    <property type="entry name" value="ClpP/crotonase-like_dom_sf"/>
</dbReference>
<dbReference type="PANTHER" id="PTHR32060">
    <property type="entry name" value="TAIL-SPECIFIC PROTEASE"/>
    <property type="match status" value="1"/>
</dbReference>
<protein>
    <recommendedName>
        <fullName evidence="3">Tail specific protease domain-containing protein</fullName>
    </recommendedName>
</protein>
<organism evidence="4 5">
    <name type="scientific">Qipengyuania aquimaris</name>
    <dbReference type="NCBI Taxonomy" id="255984"/>
    <lineage>
        <taxon>Bacteria</taxon>
        <taxon>Pseudomonadati</taxon>
        <taxon>Pseudomonadota</taxon>
        <taxon>Alphaproteobacteria</taxon>
        <taxon>Sphingomonadales</taxon>
        <taxon>Erythrobacteraceae</taxon>
        <taxon>Qipengyuania</taxon>
    </lineage>
</organism>
<evidence type="ECO:0000313" key="5">
    <source>
        <dbReference type="Proteomes" id="UP000432727"/>
    </source>
</evidence>
<dbReference type="Proteomes" id="UP000432727">
    <property type="component" value="Unassembled WGS sequence"/>
</dbReference>
<dbReference type="GO" id="GO:0006508">
    <property type="term" value="P:proteolysis"/>
    <property type="evidence" value="ECO:0007669"/>
    <property type="project" value="InterPro"/>
</dbReference>
<dbReference type="InterPro" id="IPR005151">
    <property type="entry name" value="Tail-specific_protease"/>
</dbReference>
<evidence type="ECO:0000259" key="3">
    <source>
        <dbReference type="Pfam" id="PF03572"/>
    </source>
</evidence>
<evidence type="ECO:0000256" key="2">
    <source>
        <dbReference type="SAM" id="SignalP"/>
    </source>
</evidence>
<keyword evidence="2" id="KW-0732">Signal</keyword>
<dbReference type="Pfam" id="PF03572">
    <property type="entry name" value="Peptidase_S41"/>
    <property type="match status" value="1"/>
</dbReference>
<dbReference type="PANTHER" id="PTHR32060:SF30">
    <property type="entry name" value="CARBOXY-TERMINAL PROCESSING PROTEASE CTPA"/>
    <property type="match status" value="1"/>
</dbReference>
<dbReference type="SUPFAM" id="SSF52096">
    <property type="entry name" value="ClpP/crotonase"/>
    <property type="match status" value="1"/>
</dbReference>